<reference evidence="3" key="1">
    <citation type="submission" date="2025-08" db="UniProtKB">
        <authorList>
            <consortium name="RefSeq"/>
        </authorList>
    </citation>
    <scope>IDENTIFICATION</scope>
</reference>
<feature type="region of interest" description="Disordered" evidence="1">
    <location>
        <begin position="277"/>
        <end position="351"/>
    </location>
</feature>
<sequence>MYSGTSRNSSARSSKSKITRRLAEQESRRKLEELRRKAEEERAKVQFQAKQMEIQINSDLRRAEIELETERLRHEIDVIYQEEKDQTNVGGHLPGQVESVKDRTFAWVNEGVSTSEPSVSMLADIGMNTSVNLNARMPEPVPLMQHSMAIPMTSVNPREAASQHTSHVMSSAYVSHGAASTYLPGPASAHISHVMSGAYISHGAASTHPPGVINAPVSCVMADSYVSHQAAGVQVASSLPQVFNPNASVFLPNTVLVQSLPTVRLFSDMPVSKFSPTSGASAMEGVGSQSPTQHGAPRQQSTKNGKVPEPSTSREDTDTSSGEEQGESSSSNDDDPSKSDKGSKHSHCSKA</sequence>
<keyword evidence="2" id="KW-1185">Reference proteome</keyword>
<feature type="region of interest" description="Disordered" evidence="1">
    <location>
        <begin position="1"/>
        <end position="29"/>
    </location>
</feature>
<proteinExistence type="predicted"/>
<dbReference type="Proteomes" id="UP000694845">
    <property type="component" value="Unplaced"/>
</dbReference>
<evidence type="ECO:0000313" key="2">
    <source>
        <dbReference type="Proteomes" id="UP000694845"/>
    </source>
</evidence>
<feature type="compositionally biased region" description="Low complexity" evidence="1">
    <location>
        <begin position="320"/>
        <end position="331"/>
    </location>
</feature>
<feature type="compositionally biased region" description="Low complexity" evidence="1">
    <location>
        <begin position="1"/>
        <end position="13"/>
    </location>
</feature>
<name>A0A8B7Z416_ACAPL</name>
<gene>
    <name evidence="3" type="primary">LOC110984468</name>
</gene>
<dbReference type="RefSeq" id="XP_022100378.1">
    <property type="nucleotide sequence ID" value="XM_022244686.1"/>
</dbReference>
<organism evidence="2 3">
    <name type="scientific">Acanthaster planci</name>
    <name type="common">Crown-of-thorns starfish</name>
    <dbReference type="NCBI Taxonomy" id="133434"/>
    <lineage>
        <taxon>Eukaryota</taxon>
        <taxon>Metazoa</taxon>
        <taxon>Echinodermata</taxon>
        <taxon>Eleutherozoa</taxon>
        <taxon>Asterozoa</taxon>
        <taxon>Asteroidea</taxon>
        <taxon>Valvatacea</taxon>
        <taxon>Valvatida</taxon>
        <taxon>Acanthasteridae</taxon>
        <taxon>Acanthaster</taxon>
    </lineage>
</organism>
<evidence type="ECO:0000256" key="1">
    <source>
        <dbReference type="SAM" id="MobiDB-lite"/>
    </source>
</evidence>
<dbReference type="KEGG" id="aplc:110984468"/>
<dbReference type="AlphaFoldDB" id="A0A8B7Z416"/>
<accession>A0A8B7Z416</accession>
<dbReference type="OrthoDB" id="10217196at2759"/>
<feature type="compositionally biased region" description="Polar residues" evidence="1">
    <location>
        <begin position="287"/>
        <end position="304"/>
    </location>
</feature>
<dbReference type="GeneID" id="110984468"/>
<evidence type="ECO:0000313" key="3">
    <source>
        <dbReference type="RefSeq" id="XP_022100378.1"/>
    </source>
</evidence>
<protein>
    <submittedName>
        <fullName evidence="3">Uncharacterized protein LOC110984468</fullName>
    </submittedName>
</protein>